<organism evidence="1 2">
    <name type="scientific">Dioscorea alata</name>
    <name type="common">Purple yam</name>
    <dbReference type="NCBI Taxonomy" id="55571"/>
    <lineage>
        <taxon>Eukaryota</taxon>
        <taxon>Viridiplantae</taxon>
        <taxon>Streptophyta</taxon>
        <taxon>Embryophyta</taxon>
        <taxon>Tracheophyta</taxon>
        <taxon>Spermatophyta</taxon>
        <taxon>Magnoliopsida</taxon>
        <taxon>Liliopsida</taxon>
        <taxon>Dioscoreales</taxon>
        <taxon>Dioscoreaceae</taxon>
        <taxon>Dioscorea</taxon>
    </lineage>
</organism>
<protein>
    <submittedName>
        <fullName evidence="1">Vacuolar fusion protein Mon1 protein</fullName>
    </submittedName>
</protein>
<gene>
    <name evidence="1" type="ORF">IHE45_10G022300</name>
</gene>
<sequence length="65" mass="7417">MCKHKVVSLVGAQKTSLHTDDMLLLTNFILSSESFRTSESFSPICLPRYNPMAFLYAYVHYLNVS</sequence>
<name>A0ACB7V9T6_DIOAL</name>
<keyword evidence="2" id="KW-1185">Reference proteome</keyword>
<accession>A0ACB7V9T6</accession>
<evidence type="ECO:0000313" key="1">
    <source>
        <dbReference type="EMBL" id="KAH7670378.1"/>
    </source>
</evidence>
<dbReference type="Proteomes" id="UP000827976">
    <property type="component" value="Chromosome 10"/>
</dbReference>
<dbReference type="EMBL" id="CM037020">
    <property type="protein sequence ID" value="KAH7670378.1"/>
    <property type="molecule type" value="Genomic_DNA"/>
</dbReference>
<evidence type="ECO:0000313" key="2">
    <source>
        <dbReference type="Proteomes" id="UP000827976"/>
    </source>
</evidence>
<reference evidence="2" key="1">
    <citation type="journal article" date="2022" name="Nat. Commun.">
        <title>Chromosome evolution and the genetic basis of agronomically important traits in greater yam.</title>
        <authorList>
            <person name="Bredeson J.V."/>
            <person name="Lyons J.B."/>
            <person name="Oniyinde I.O."/>
            <person name="Okereke N.R."/>
            <person name="Kolade O."/>
            <person name="Nnabue I."/>
            <person name="Nwadili C.O."/>
            <person name="Hribova E."/>
            <person name="Parker M."/>
            <person name="Nwogha J."/>
            <person name="Shu S."/>
            <person name="Carlson J."/>
            <person name="Kariba R."/>
            <person name="Muthemba S."/>
            <person name="Knop K."/>
            <person name="Barton G.J."/>
            <person name="Sherwood A.V."/>
            <person name="Lopez-Montes A."/>
            <person name="Asiedu R."/>
            <person name="Jamnadass R."/>
            <person name="Muchugi A."/>
            <person name="Goodstein D."/>
            <person name="Egesi C.N."/>
            <person name="Featherston J."/>
            <person name="Asfaw A."/>
            <person name="Simpson G.G."/>
            <person name="Dolezel J."/>
            <person name="Hendre P.S."/>
            <person name="Van Deynze A."/>
            <person name="Kumar P.L."/>
            <person name="Obidiegwu J.E."/>
            <person name="Bhattacharjee R."/>
            <person name="Rokhsar D.S."/>
        </authorList>
    </citation>
    <scope>NUCLEOTIDE SEQUENCE [LARGE SCALE GENOMIC DNA]</scope>
    <source>
        <strain evidence="2">cv. TDa95/00328</strain>
    </source>
</reference>
<proteinExistence type="predicted"/>
<comment type="caution">
    <text evidence="1">The sequence shown here is derived from an EMBL/GenBank/DDBJ whole genome shotgun (WGS) entry which is preliminary data.</text>
</comment>